<protein>
    <recommendedName>
        <fullName evidence="10">Wax synthase domain-containing protein</fullName>
    </recommendedName>
</protein>
<evidence type="ECO:0000313" key="12">
    <source>
        <dbReference type="Proteomes" id="UP000234585"/>
    </source>
</evidence>
<evidence type="ECO:0000256" key="4">
    <source>
        <dbReference type="ARBA" id="ARBA00022679"/>
    </source>
</evidence>
<sequence length="492" mass="55077">MTALHPAFHPQGIDTQSTGEMVAFGSLRDFAVIPIVIIPLLVSQRRGRWVLYMRRLAFLCVCFLITQTIRYSRCSLGSNLVIGIWSAYLAIWSGVFLVFRDFEECLMRVEEHVVVEAIQQSPCKDQAYTSPATMQHEEPSTGKRHQRPTSTAPASQEVHLLRWQKYPETLLHRFFWVLDMLLSLKGAGWNWGPSSQSLSLPKRLPSRTPDDRKSPLRSLMLTSSLKSLALYLQMLFLQAIALRDPYFWGPYAPPSHQPALVPQSAFQRATRACLSAAMIWTSMALIASSLALAHALTTACIRSLRNKSGAVALESAWLLHADTLLLPDTGTNARKPPTPKTTTTLEWFWGSFWHQTYRQGLVEASRWLSTPLGKTRARTVVFRFLVFSLSGAIHWCGLYTGLVPHGGAPSWRPVLFFAVQPVGMFAVGWLRRLLLLLSGRSERLWRVVDMGVTLAWLVGTAPWLLGELAWTGTWVLDVPGLGDVGRMVGLGD</sequence>
<evidence type="ECO:0000256" key="1">
    <source>
        <dbReference type="ARBA" id="ARBA00004141"/>
    </source>
</evidence>
<organism evidence="11 12">
    <name type="scientific">Aspergillus candidus</name>
    <dbReference type="NCBI Taxonomy" id="41067"/>
    <lineage>
        <taxon>Eukaryota</taxon>
        <taxon>Fungi</taxon>
        <taxon>Dikarya</taxon>
        <taxon>Ascomycota</taxon>
        <taxon>Pezizomycotina</taxon>
        <taxon>Eurotiomycetes</taxon>
        <taxon>Eurotiomycetidae</taxon>
        <taxon>Eurotiales</taxon>
        <taxon>Aspergillaceae</taxon>
        <taxon>Aspergillus</taxon>
        <taxon>Aspergillus subgen. Circumdati</taxon>
    </lineage>
</organism>
<dbReference type="PANTHER" id="PTHR31595:SF57">
    <property type="entry name" value="OS04G0481900 PROTEIN"/>
    <property type="match status" value="1"/>
</dbReference>
<comment type="pathway">
    <text evidence="2">Secondary metabolite biosynthesis.</text>
</comment>
<keyword evidence="4" id="KW-0808">Transferase</keyword>
<feature type="transmembrane region" description="Helical" evidence="9">
    <location>
        <begin position="81"/>
        <end position="99"/>
    </location>
</feature>
<feature type="transmembrane region" description="Helical" evidence="9">
    <location>
        <begin position="380"/>
        <end position="402"/>
    </location>
</feature>
<dbReference type="Pfam" id="PF13813">
    <property type="entry name" value="MBOAT_2"/>
    <property type="match status" value="1"/>
</dbReference>
<evidence type="ECO:0000256" key="2">
    <source>
        <dbReference type="ARBA" id="ARBA00005179"/>
    </source>
</evidence>
<feature type="domain" description="Wax synthase" evidence="10">
    <location>
        <begin position="340"/>
        <end position="417"/>
    </location>
</feature>
<accession>A0A2I2F3F7</accession>
<dbReference type="GO" id="GO:0016020">
    <property type="term" value="C:membrane"/>
    <property type="evidence" value="ECO:0007669"/>
    <property type="project" value="UniProtKB-SubCell"/>
</dbReference>
<evidence type="ECO:0000256" key="5">
    <source>
        <dbReference type="ARBA" id="ARBA00022692"/>
    </source>
</evidence>
<keyword evidence="7 9" id="KW-0472">Membrane</keyword>
<feature type="transmembrane region" description="Helical" evidence="9">
    <location>
        <begin position="49"/>
        <end position="69"/>
    </location>
</feature>
<dbReference type="OrthoDB" id="2796277at2759"/>
<name>A0A2I2F3F7_ASPCN</name>
<dbReference type="InterPro" id="IPR032805">
    <property type="entry name" value="Wax_synthase_dom"/>
</dbReference>
<evidence type="ECO:0000256" key="3">
    <source>
        <dbReference type="ARBA" id="ARBA00007282"/>
    </source>
</evidence>
<dbReference type="GO" id="GO:0006629">
    <property type="term" value="P:lipid metabolic process"/>
    <property type="evidence" value="ECO:0007669"/>
    <property type="project" value="InterPro"/>
</dbReference>
<feature type="transmembrane region" description="Helical" evidence="9">
    <location>
        <begin position="447"/>
        <end position="465"/>
    </location>
</feature>
<evidence type="ECO:0000256" key="9">
    <source>
        <dbReference type="SAM" id="Phobius"/>
    </source>
</evidence>
<feature type="region of interest" description="Disordered" evidence="8">
    <location>
        <begin position="128"/>
        <end position="153"/>
    </location>
</feature>
<feature type="transmembrane region" description="Helical" evidence="9">
    <location>
        <begin position="219"/>
        <end position="241"/>
    </location>
</feature>
<dbReference type="AlphaFoldDB" id="A0A2I2F3F7"/>
<evidence type="ECO:0000313" key="11">
    <source>
        <dbReference type="EMBL" id="PLB35149.1"/>
    </source>
</evidence>
<evidence type="ECO:0000259" key="10">
    <source>
        <dbReference type="Pfam" id="PF13813"/>
    </source>
</evidence>
<keyword evidence="5 9" id="KW-0812">Transmembrane</keyword>
<feature type="transmembrane region" description="Helical" evidence="9">
    <location>
        <begin position="21"/>
        <end position="42"/>
    </location>
</feature>
<dbReference type="InterPro" id="IPR044851">
    <property type="entry name" value="Wax_synthase"/>
</dbReference>
<feature type="transmembrane region" description="Helical" evidence="9">
    <location>
        <begin position="414"/>
        <end position="435"/>
    </location>
</feature>
<dbReference type="EMBL" id="KZ559166">
    <property type="protein sequence ID" value="PLB35149.1"/>
    <property type="molecule type" value="Genomic_DNA"/>
</dbReference>
<dbReference type="GeneID" id="36525080"/>
<dbReference type="Proteomes" id="UP000234585">
    <property type="component" value="Unassembled WGS sequence"/>
</dbReference>
<dbReference type="GO" id="GO:0008374">
    <property type="term" value="F:O-acyltransferase activity"/>
    <property type="evidence" value="ECO:0007669"/>
    <property type="project" value="InterPro"/>
</dbReference>
<evidence type="ECO:0000256" key="7">
    <source>
        <dbReference type="ARBA" id="ARBA00023136"/>
    </source>
</evidence>
<dbReference type="PANTHER" id="PTHR31595">
    <property type="entry name" value="LONG-CHAIN-ALCOHOL O-FATTY-ACYLTRANSFERASE 3-RELATED"/>
    <property type="match status" value="1"/>
</dbReference>
<comment type="subcellular location">
    <subcellularLocation>
        <location evidence="1">Membrane</location>
        <topology evidence="1">Multi-pass membrane protein</topology>
    </subcellularLocation>
</comment>
<feature type="region of interest" description="Disordered" evidence="8">
    <location>
        <begin position="195"/>
        <end position="215"/>
    </location>
</feature>
<feature type="transmembrane region" description="Helical" evidence="9">
    <location>
        <begin position="277"/>
        <end position="297"/>
    </location>
</feature>
<gene>
    <name evidence="11" type="ORF">BDW47DRAFT_133764</name>
</gene>
<proteinExistence type="inferred from homology"/>
<reference evidence="11 12" key="1">
    <citation type="submission" date="2017-12" db="EMBL/GenBank/DDBJ databases">
        <authorList>
            <consortium name="DOE Joint Genome Institute"/>
            <person name="Haridas S."/>
            <person name="Kjaerbolling I."/>
            <person name="Vesth T.C."/>
            <person name="Frisvad J.C."/>
            <person name="Nybo J.L."/>
            <person name="Theobald S."/>
            <person name="Kuo A."/>
            <person name="Bowyer P."/>
            <person name="Matsuda Y."/>
            <person name="Mondo S."/>
            <person name="Lyhne E.K."/>
            <person name="Kogle M.E."/>
            <person name="Clum A."/>
            <person name="Lipzen A."/>
            <person name="Salamov A."/>
            <person name="Ngan C.Y."/>
            <person name="Daum C."/>
            <person name="Chiniquy J."/>
            <person name="Barry K."/>
            <person name="LaButti K."/>
            <person name="Simmons B.A."/>
            <person name="Magnuson J.K."/>
            <person name="Mortensen U.H."/>
            <person name="Larsen T.O."/>
            <person name="Grigoriev I.V."/>
            <person name="Baker S.E."/>
            <person name="Andersen M.R."/>
            <person name="Nordberg H.P."/>
            <person name="Cantor M.N."/>
            <person name="Hua S.X."/>
        </authorList>
    </citation>
    <scope>NUCLEOTIDE SEQUENCE [LARGE SCALE GENOMIC DNA]</scope>
    <source>
        <strain evidence="11 12">CBS 102.13</strain>
    </source>
</reference>
<keyword evidence="12" id="KW-1185">Reference proteome</keyword>
<evidence type="ECO:0000256" key="6">
    <source>
        <dbReference type="ARBA" id="ARBA00022989"/>
    </source>
</evidence>
<comment type="similarity">
    <text evidence="3">Belongs to the wax synthase family.</text>
</comment>
<evidence type="ECO:0000256" key="8">
    <source>
        <dbReference type="SAM" id="MobiDB-lite"/>
    </source>
</evidence>
<keyword evidence="6 9" id="KW-1133">Transmembrane helix</keyword>
<dbReference type="RefSeq" id="XP_024669161.1">
    <property type="nucleotide sequence ID" value="XM_024817920.1"/>
</dbReference>